<dbReference type="Proteomes" id="UP000044841">
    <property type="component" value="Unassembled WGS sequence"/>
</dbReference>
<organism evidence="2 3">
    <name type="scientific">Rhizoctonia solani</name>
    <dbReference type="NCBI Taxonomy" id="456999"/>
    <lineage>
        <taxon>Eukaryota</taxon>
        <taxon>Fungi</taxon>
        <taxon>Dikarya</taxon>
        <taxon>Basidiomycota</taxon>
        <taxon>Agaricomycotina</taxon>
        <taxon>Agaricomycetes</taxon>
        <taxon>Cantharellales</taxon>
        <taxon>Ceratobasidiaceae</taxon>
        <taxon>Rhizoctonia</taxon>
    </lineage>
</organism>
<dbReference type="InterPro" id="IPR013154">
    <property type="entry name" value="ADH-like_N"/>
</dbReference>
<dbReference type="Gene3D" id="3.90.180.10">
    <property type="entry name" value="Medium-chain alcohol dehydrogenases, catalytic domain"/>
    <property type="match status" value="1"/>
</dbReference>
<protein>
    <submittedName>
        <fullName evidence="2">Protein TOXD [Bipolaris zeicola]</fullName>
    </submittedName>
</protein>
<dbReference type="Pfam" id="PF20736">
    <property type="entry name" value="Glyco_hydro127M"/>
    <property type="match status" value="1"/>
</dbReference>
<dbReference type="GO" id="GO:0005975">
    <property type="term" value="P:carbohydrate metabolic process"/>
    <property type="evidence" value="ECO:0007669"/>
    <property type="project" value="InterPro"/>
</dbReference>
<dbReference type="InterPro" id="IPR049046">
    <property type="entry name" value="Beta-AFase-like_GH127_middle"/>
</dbReference>
<dbReference type="InterPro" id="IPR011032">
    <property type="entry name" value="GroES-like_sf"/>
</dbReference>
<keyword evidence="3" id="KW-1185">Reference proteome</keyword>
<dbReference type="GO" id="GO:0016651">
    <property type="term" value="F:oxidoreductase activity, acting on NAD(P)H"/>
    <property type="evidence" value="ECO:0007669"/>
    <property type="project" value="InterPro"/>
</dbReference>
<sequence length="900" mass="99243">MSAPQTMKALTVQEGKKVKLEDVPVPTLDSNEVLIRVHSVAQNPTDWKHTDFVSPVGNIIGCDFSGTVVKLGSDSISRVKVGDTVAAFVHGGNYKDRGAFAQYARADSDLVWKFSPSTLSFEEAATMNCALWTSIQAFYYHMKLDEPFSASPKNEWILIYGGSTSLALFSTQLVKLSGYKVVTTTSPKNFNLLKSLGADVYKDTDIVQQIQRVTGNSLKFAFDTISEANTQTACVKSLASQGTTPGKVVVALLPNKDAQVLRNDVVIQLSPKLYTNLNLGQIKPTGWLKDQLQLQADGLAGNLNLFYPLVTESSWTGGTRNYSDLNEAGSYWFHGIVPLAYELEDTRLTKAVKDFMDYVLNTQYPDGWLGNETGDRWQPRYLWGRYPFLFGGIMLVEADPSYTDRFVTAFHKFVELSNQMLKNGTGTNDWTGGTRWQDYSMALQWLHDYHPNGKEELLVDTMQRIKAVSTNWRDVMSEAKFPTTSVSQFRIYWHGVNLAEGLKASGTTYRFTHDTTEKTEAAAAWDRLYKYHGRPSGIFAADEYLAGLDAVRGTELCLVVESIYSSSYLYQVFGDAKYAERAEKQAYNSLPATISGGKFKYLFAIQQNQISARDMSPNPFPADGSYSNVFGLEPNYPCCTVNHPQGFPKFISHAVVASVDQKSLTQIYFGPLAVKTTLSGIGATVSVNVDTNYPFSDNVKITITTNKAFDYYIRVPTWVNKQATIKVGSAAAKAFSPDSTTHLQKVSVKSGTTVVSLVLSADITIESRPQGSVAIHRGPFNYALDIPRSSTKLNTLYPVEPRASDYQFDATASWNYAIDPSTLKFNPASSVTLKKPIFDSGAPPLSISVKGCLVNWELAGTTFVKPPPQNSTCTGGTVDLNLIPFGATKLRISEFPVIQA</sequence>
<dbReference type="InterPro" id="IPR012878">
    <property type="entry name" value="Beta-AFase-like_GH127_cat"/>
</dbReference>
<dbReference type="InterPro" id="IPR036291">
    <property type="entry name" value="NAD(P)-bd_dom_sf"/>
</dbReference>
<dbReference type="Gene3D" id="3.40.50.720">
    <property type="entry name" value="NAD(P)-binding Rossmann-like Domain"/>
    <property type="match status" value="1"/>
</dbReference>
<dbReference type="SUPFAM" id="SSF51735">
    <property type="entry name" value="NAD(P)-binding Rossmann-fold domains"/>
    <property type="match status" value="1"/>
</dbReference>
<name>A0A0K6GHC0_9AGAM</name>
<dbReference type="InterPro" id="IPR047122">
    <property type="entry name" value="Trans-enoyl_RdTase-like"/>
</dbReference>
<dbReference type="AlphaFoldDB" id="A0A0K6GHC0"/>
<dbReference type="InterPro" id="IPR020843">
    <property type="entry name" value="ER"/>
</dbReference>
<accession>A0A0K6GHC0</accession>
<dbReference type="SMART" id="SM00829">
    <property type="entry name" value="PKS_ER"/>
    <property type="match status" value="1"/>
</dbReference>
<dbReference type="Pfam" id="PF07944">
    <property type="entry name" value="Beta-AFase-like_GH127_cat"/>
    <property type="match status" value="1"/>
</dbReference>
<evidence type="ECO:0000313" key="2">
    <source>
        <dbReference type="EMBL" id="CUA77905.1"/>
    </source>
</evidence>
<dbReference type="EMBL" id="CYGV01001911">
    <property type="protein sequence ID" value="CUA77905.1"/>
    <property type="molecule type" value="Genomic_DNA"/>
</dbReference>
<dbReference type="Pfam" id="PF08240">
    <property type="entry name" value="ADH_N"/>
    <property type="match status" value="1"/>
</dbReference>
<dbReference type="CDD" id="cd08249">
    <property type="entry name" value="enoyl_reductase_like"/>
    <property type="match status" value="1"/>
</dbReference>
<dbReference type="PANTHER" id="PTHR45348:SF2">
    <property type="entry name" value="ZINC-TYPE ALCOHOL DEHYDROGENASE-LIKE PROTEIN C2E1P3.01"/>
    <property type="match status" value="1"/>
</dbReference>
<feature type="domain" description="Enoyl reductase (ER)" evidence="1">
    <location>
        <begin position="15"/>
        <end position="250"/>
    </location>
</feature>
<dbReference type="InterPro" id="IPR013149">
    <property type="entry name" value="ADH-like_C"/>
</dbReference>
<reference evidence="2 3" key="1">
    <citation type="submission" date="2015-07" db="EMBL/GenBank/DDBJ databases">
        <authorList>
            <person name="Noorani M."/>
        </authorList>
    </citation>
    <scope>NUCLEOTIDE SEQUENCE [LARGE SCALE GENOMIC DNA]</scope>
    <source>
        <strain evidence="2">BBA 69670</strain>
    </source>
</reference>
<dbReference type="SUPFAM" id="SSF48208">
    <property type="entry name" value="Six-hairpin glycosidases"/>
    <property type="match status" value="1"/>
</dbReference>
<evidence type="ECO:0000259" key="1">
    <source>
        <dbReference type="SMART" id="SM00829"/>
    </source>
</evidence>
<dbReference type="PANTHER" id="PTHR45348">
    <property type="entry name" value="HYPOTHETICAL OXIDOREDUCTASE (EUROFUNG)"/>
    <property type="match status" value="1"/>
</dbReference>
<gene>
    <name evidence="2" type="ORF">RSOLAG22IIIB_06858</name>
</gene>
<proteinExistence type="predicted"/>
<dbReference type="InterPro" id="IPR008928">
    <property type="entry name" value="6-hairpin_glycosidase_sf"/>
</dbReference>
<evidence type="ECO:0000313" key="3">
    <source>
        <dbReference type="Proteomes" id="UP000044841"/>
    </source>
</evidence>
<dbReference type="Pfam" id="PF00107">
    <property type="entry name" value="ADH_zinc_N"/>
    <property type="match status" value="1"/>
</dbReference>
<dbReference type="SUPFAM" id="SSF50129">
    <property type="entry name" value="GroES-like"/>
    <property type="match status" value="1"/>
</dbReference>